<dbReference type="AlphaFoldDB" id="A0A2S8BGB2"/>
<protein>
    <submittedName>
        <fullName evidence="1">Uncharacterized protein</fullName>
    </submittedName>
</protein>
<evidence type="ECO:0000313" key="1">
    <source>
        <dbReference type="EMBL" id="PQM45707.1"/>
    </source>
</evidence>
<dbReference type="EMBL" id="PPEA01000601">
    <property type="protein sequence ID" value="PQM45707.1"/>
    <property type="molecule type" value="Genomic_DNA"/>
</dbReference>
<dbReference type="Proteomes" id="UP000238296">
    <property type="component" value="Unassembled WGS sequence"/>
</dbReference>
<evidence type="ECO:0000313" key="2">
    <source>
        <dbReference type="Proteomes" id="UP000238296"/>
    </source>
</evidence>
<comment type="caution">
    <text evidence="1">The sequence shown here is derived from an EMBL/GenBank/DDBJ whole genome shotgun (WGS) entry which is preliminary data.</text>
</comment>
<proteinExistence type="predicted"/>
<reference evidence="1 2" key="1">
    <citation type="journal article" date="2017" name="Int. J. Syst. Evol. Microbiol.">
        <title>Mycobacterium talmoniae sp. nov., a slowly growing mycobacterium isolated from human respiratory samples.</title>
        <authorList>
            <person name="Davidson R.M."/>
            <person name="DeGroote M.A."/>
            <person name="Marola J.L."/>
            <person name="Buss S."/>
            <person name="Jones V."/>
            <person name="McNeil M.R."/>
            <person name="Freifeld A.G."/>
            <person name="Elaine Epperson L."/>
            <person name="Hasan N.A."/>
            <person name="Jackson M."/>
            <person name="Iwen P.C."/>
            <person name="Salfinger M."/>
            <person name="Strong M."/>
        </authorList>
    </citation>
    <scope>NUCLEOTIDE SEQUENCE [LARGE SCALE GENOMIC DNA]</scope>
    <source>
        <strain evidence="1 2">ATCC BAA-2683</strain>
    </source>
</reference>
<sequence length="51" mass="6117">MKFSDQRTTHNRASRRALGVYRRHGHGKRWRSLQAALKSLRPYPWQIVDAR</sequence>
<name>A0A2S8BGB2_9MYCO</name>
<gene>
    <name evidence="1" type="ORF">C1Y40_04151</name>
</gene>
<organism evidence="1 2">
    <name type="scientific">Mycobacterium talmoniae</name>
    <dbReference type="NCBI Taxonomy" id="1858794"/>
    <lineage>
        <taxon>Bacteria</taxon>
        <taxon>Bacillati</taxon>
        <taxon>Actinomycetota</taxon>
        <taxon>Actinomycetes</taxon>
        <taxon>Mycobacteriales</taxon>
        <taxon>Mycobacteriaceae</taxon>
        <taxon>Mycobacterium</taxon>
    </lineage>
</organism>
<accession>A0A2S8BGB2</accession>